<dbReference type="SUPFAM" id="SSF51445">
    <property type="entry name" value="(Trans)glycosidases"/>
    <property type="match status" value="1"/>
</dbReference>
<evidence type="ECO:0000256" key="8">
    <source>
        <dbReference type="RuleBase" id="RU000675"/>
    </source>
</evidence>
<dbReference type="Pfam" id="PF01301">
    <property type="entry name" value="Glyco_hydro_35"/>
    <property type="match status" value="1"/>
</dbReference>
<dbReference type="EC" id="3.2.1.23" evidence="3 8"/>
<evidence type="ECO:0000256" key="4">
    <source>
        <dbReference type="ARBA" id="ARBA00022729"/>
    </source>
</evidence>
<evidence type="ECO:0000259" key="10">
    <source>
        <dbReference type="SMART" id="SM01029"/>
    </source>
</evidence>
<keyword evidence="6" id="KW-0325">Glycoprotein</keyword>
<dbReference type="Gene3D" id="2.60.120.260">
    <property type="entry name" value="Galactose-binding domain-like"/>
    <property type="match status" value="2"/>
</dbReference>
<dbReference type="PANTHER" id="PTHR23421">
    <property type="entry name" value="BETA-GALACTOSIDASE RELATED"/>
    <property type="match status" value="1"/>
</dbReference>
<dbReference type="SUPFAM" id="SSF117100">
    <property type="entry name" value="Beta-galactosidase LacA, domain 3"/>
    <property type="match status" value="1"/>
</dbReference>
<evidence type="ECO:0000256" key="6">
    <source>
        <dbReference type="ARBA" id="ARBA00023180"/>
    </source>
</evidence>
<accession>A0A7C8NN36</accession>
<keyword evidence="7 8" id="KW-0326">Glycosidase</keyword>
<keyword evidence="5 8" id="KW-0378">Hydrolase</keyword>
<dbReference type="InterPro" id="IPR036833">
    <property type="entry name" value="BetaGal_dom3_sf"/>
</dbReference>
<dbReference type="PRINTS" id="PR00742">
    <property type="entry name" value="GLHYDRLASE35"/>
</dbReference>
<dbReference type="Gene3D" id="3.20.20.80">
    <property type="entry name" value="Glycosidases"/>
    <property type="match status" value="1"/>
</dbReference>
<evidence type="ECO:0000256" key="9">
    <source>
        <dbReference type="RuleBase" id="RU003679"/>
    </source>
</evidence>
<protein>
    <recommendedName>
        <fullName evidence="3 8">Beta-galactosidase</fullName>
        <ecNumber evidence="3 8">3.2.1.23</ecNumber>
    </recommendedName>
</protein>
<dbReference type="AlphaFoldDB" id="A0A7C8NN36"/>
<evidence type="ECO:0000256" key="5">
    <source>
        <dbReference type="ARBA" id="ARBA00022801"/>
    </source>
</evidence>
<dbReference type="Proteomes" id="UP000480548">
    <property type="component" value="Unassembled WGS sequence"/>
</dbReference>
<evidence type="ECO:0000256" key="2">
    <source>
        <dbReference type="ARBA" id="ARBA00009809"/>
    </source>
</evidence>
<gene>
    <name evidence="11" type="ORF">TWF703_001899</name>
</gene>
<dbReference type="InterPro" id="IPR008979">
    <property type="entry name" value="Galactose-bd-like_sf"/>
</dbReference>
<dbReference type="Pfam" id="PF13364">
    <property type="entry name" value="BetaGal_ABD2"/>
    <property type="match status" value="2"/>
</dbReference>
<dbReference type="SMART" id="SM01029">
    <property type="entry name" value="BetaGal_dom2"/>
    <property type="match status" value="1"/>
</dbReference>
<dbReference type="SUPFAM" id="SSF49785">
    <property type="entry name" value="Galactose-binding domain-like"/>
    <property type="match status" value="2"/>
</dbReference>
<feature type="domain" description="Beta-galactosidase" evidence="10">
    <location>
        <begin position="460"/>
        <end position="642"/>
    </location>
</feature>
<reference evidence="11 12" key="1">
    <citation type="submission" date="2019-06" db="EMBL/GenBank/DDBJ databases">
        <authorList>
            <person name="Palmer J.M."/>
        </authorList>
    </citation>
    <scope>NUCLEOTIDE SEQUENCE [LARGE SCALE GENOMIC DNA]</scope>
    <source>
        <strain evidence="11 12">TWF703</strain>
    </source>
</reference>
<dbReference type="InterPro" id="IPR019801">
    <property type="entry name" value="Glyco_hydro_35_CS"/>
</dbReference>
<dbReference type="InterPro" id="IPR037110">
    <property type="entry name" value="Betagal_dom2_sf"/>
</dbReference>
<dbReference type="SUPFAM" id="SSF51011">
    <property type="entry name" value="Glycosyl hydrolase domain"/>
    <property type="match status" value="1"/>
</dbReference>
<name>A0A7C8NN36_ORBOL</name>
<dbReference type="InterPro" id="IPR018954">
    <property type="entry name" value="Betagal_dom2"/>
</dbReference>
<evidence type="ECO:0000313" key="11">
    <source>
        <dbReference type="EMBL" id="KAF3121499.1"/>
    </source>
</evidence>
<dbReference type="GO" id="GO:0004565">
    <property type="term" value="F:beta-galactosidase activity"/>
    <property type="evidence" value="ECO:0007669"/>
    <property type="project" value="UniProtKB-EC"/>
</dbReference>
<evidence type="ECO:0000256" key="7">
    <source>
        <dbReference type="ARBA" id="ARBA00023295"/>
    </source>
</evidence>
<dbReference type="InterPro" id="IPR031330">
    <property type="entry name" value="Gly_Hdrlase_35_cat"/>
</dbReference>
<organism evidence="11 12">
    <name type="scientific">Orbilia oligospora</name>
    <name type="common">Nematode-trapping fungus</name>
    <name type="synonym">Arthrobotrys oligospora</name>
    <dbReference type="NCBI Taxonomy" id="2813651"/>
    <lineage>
        <taxon>Eukaryota</taxon>
        <taxon>Fungi</taxon>
        <taxon>Dikarya</taxon>
        <taxon>Ascomycota</taxon>
        <taxon>Pezizomycotina</taxon>
        <taxon>Orbiliomycetes</taxon>
        <taxon>Orbiliales</taxon>
        <taxon>Orbiliaceae</taxon>
        <taxon>Orbilia</taxon>
    </lineage>
</organism>
<dbReference type="InterPro" id="IPR025300">
    <property type="entry name" value="BetaGal_jelly_roll_dom"/>
</dbReference>
<evidence type="ECO:0000256" key="3">
    <source>
        <dbReference type="ARBA" id="ARBA00012756"/>
    </source>
</evidence>
<comment type="caution">
    <text evidence="11">The sequence shown here is derived from an EMBL/GenBank/DDBJ whole genome shotgun (WGS) entry which is preliminary data.</text>
</comment>
<proteinExistence type="inferred from homology"/>
<dbReference type="InterPro" id="IPR025972">
    <property type="entry name" value="BetaGal_dom3"/>
</dbReference>
<dbReference type="FunFam" id="3.20.20.80:FF:000040">
    <property type="entry name" value="Beta-galactosidase A"/>
    <property type="match status" value="1"/>
</dbReference>
<evidence type="ECO:0000256" key="1">
    <source>
        <dbReference type="ARBA" id="ARBA00001412"/>
    </source>
</evidence>
<dbReference type="Pfam" id="PF10435">
    <property type="entry name" value="BetaGal_dom2"/>
    <property type="match status" value="1"/>
</dbReference>
<keyword evidence="4" id="KW-0732">Signal</keyword>
<sequence length="1062" mass="117327">MAHQLSRSKVLHDFVPGNELAYYATKKAHLASPMSVTFKFAIKPGSPHLTSFYLKLAEACDNPRGFASYREIDDRRMMVSFSKIALFAAVAQAAVIPQESPAGLKVRRSGDQDIVTWDKYSFFVNGERVLIYSGEVHPFRNPVQDLHLDVLQKIKALGFNAVSIYVHWGVVEYERGKFNWDGVFNLQPFFDAAKAAGLWVIARPGPYINAESAGGGLPGWGARVEGQWRNSNANYTAAWQPYINSVGKIIAKNQITNGGPIIIAQPENEYSGFMNPDGTLNPQEDLEYERLLLEAFDEAGIVVPTVSNDAWIGGHFTSVDVYGYDNYPAGFDCANPISSWPDPPDYFYAAHRDVAPNTPNSILEYQGGAFDPWGGAGFEQCYKLIGPEMVRVYYKNAYASATHLLNIYMIFGGTNWGHLTNPGGYSSYDYAAAIAEDRTLREKYYEIKLQANFLMVSPAYLTSVPVNVQKFPTSGSNITITELWDEVGEKQRFYIIRQSKPSENTNSAFKVDIETSAGQLTVPQLGNAAFSLPAHDSKILVTDYPAGPVDILYSTLEILTWKVIDGKTVILLYANTGESGEISVLTNTAHKVDVRRGKSSTVTFKQTSSSFTLQFVVGHETVVALDDNILLYVVDRVNAYNFWVPDVNLKDDLPVIIKGGYLLRTAKFSGNTLALTGDTNGTTVFEVIAPKKAQAYTWNGKRIDTDLTRHGTQEGRYRTTTPRVDIPDLARLRWKYINTLPEVSNSYDDSNWVTADHTSTTNKIKPLTPVVLYASDYGFHSGNILWRGHFTAAGGESEFNLSIQGGNAFAYSVWDNDKYLGSFTGAPAPSAHNGTYTLSSWAKGSNHVITILQDHMGLEQNWFGGEENFKSFRGLSGYSFGGANPTLKHWKLTGNLGGEKFVDWARGGYNEGGLFAVRKGYHLPGFDDSKWASKSPLKGVSGPGVEFFRTTFNLNIPDGVDYPISIDFGNKVKQSYRVEIYVNGWQFGKYIDDIGPQTSFPIPQGILNYKGENTLALSLWSLKDGGAALESIDLVVRNKVEGGVGTVKNSPAPTYIVRPSSY</sequence>
<dbReference type="Pfam" id="PF13363">
    <property type="entry name" value="BetaGal_dom3"/>
    <property type="match status" value="1"/>
</dbReference>
<dbReference type="Gene3D" id="2.102.20.10">
    <property type="entry name" value="Beta-galactosidase, domain 2"/>
    <property type="match status" value="1"/>
</dbReference>
<dbReference type="PROSITE" id="PS01182">
    <property type="entry name" value="GLYCOSYL_HYDROL_F35"/>
    <property type="match status" value="1"/>
</dbReference>
<comment type="similarity">
    <text evidence="2 9">Belongs to the glycosyl hydrolase 35 family.</text>
</comment>
<dbReference type="EMBL" id="WIQZ01000133">
    <property type="protein sequence ID" value="KAF3121499.1"/>
    <property type="molecule type" value="Genomic_DNA"/>
</dbReference>
<dbReference type="InterPro" id="IPR001944">
    <property type="entry name" value="Glycoside_Hdrlase_35"/>
</dbReference>
<dbReference type="Gene3D" id="2.60.390.10">
    <property type="entry name" value="Beta-galactosidase, domain 3"/>
    <property type="match status" value="1"/>
</dbReference>
<dbReference type="InterPro" id="IPR017853">
    <property type="entry name" value="GH"/>
</dbReference>
<evidence type="ECO:0000313" key="12">
    <source>
        <dbReference type="Proteomes" id="UP000480548"/>
    </source>
</evidence>
<dbReference type="GO" id="GO:0005975">
    <property type="term" value="P:carbohydrate metabolic process"/>
    <property type="evidence" value="ECO:0007669"/>
    <property type="project" value="InterPro"/>
</dbReference>
<comment type="catalytic activity">
    <reaction evidence="1 8">
        <text>Hydrolysis of terminal non-reducing beta-D-galactose residues in beta-D-galactosides.</text>
        <dbReference type="EC" id="3.2.1.23"/>
    </reaction>
</comment>